<dbReference type="Proteomes" id="UP000193450">
    <property type="component" value="Chromosome"/>
</dbReference>
<gene>
    <name evidence="8" type="primary">ybeY</name>
    <name evidence="9" type="ORF">BST96_11555</name>
</gene>
<proteinExistence type="inferred from homology"/>
<keyword evidence="6 8" id="KW-0378">Hydrolase</keyword>
<dbReference type="Pfam" id="PF02130">
    <property type="entry name" value="YbeY"/>
    <property type="match status" value="1"/>
</dbReference>
<dbReference type="InterPro" id="IPR020549">
    <property type="entry name" value="YbeY_CS"/>
</dbReference>
<comment type="subcellular location">
    <subcellularLocation>
        <location evidence="8">Cytoplasm</location>
    </subcellularLocation>
</comment>
<evidence type="ECO:0000313" key="9">
    <source>
        <dbReference type="EMBL" id="ARN74700.1"/>
    </source>
</evidence>
<dbReference type="HAMAP" id="MF_00009">
    <property type="entry name" value="Endoribonucl_YbeY"/>
    <property type="match status" value="1"/>
</dbReference>
<evidence type="ECO:0000256" key="2">
    <source>
        <dbReference type="ARBA" id="ARBA00022517"/>
    </source>
</evidence>
<dbReference type="PANTHER" id="PTHR46986">
    <property type="entry name" value="ENDORIBONUCLEASE YBEY, CHLOROPLASTIC"/>
    <property type="match status" value="1"/>
</dbReference>
<feature type="binding site" evidence="8">
    <location>
        <position position="117"/>
    </location>
    <ligand>
        <name>Zn(2+)</name>
        <dbReference type="ChEBI" id="CHEBI:29105"/>
        <note>catalytic</note>
    </ligand>
</feature>
<evidence type="ECO:0000256" key="5">
    <source>
        <dbReference type="ARBA" id="ARBA00022759"/>
    </source>
</evidence>
<organism evidence="9 10">
    <name type="scientific">Oceanicoccus sagamiensis</name>
    <dbReference type="NCBI Taxonomy" id="716816"/>
    <lineage>
        <taxon>Bacteria</taxon>
        <taxon>Pseudomonadati</taxon>
        <taxon>Pseudomonadota</taxon>
        <taxon>Gammaproteobacteria</taxon>
        <taxon>Cellvibrionales</taxon>
        <taxon>Spongiibacteraceae</taxon>
        <taxon>Oceanicoccus</taxon>
    </lineage>
</organism>
<evidence type="ECO:0000256" key="8">
    <source>
        <dbReference type="HAMAP-Rule" id="MF_00009"/>
    </source>
</evidence>
<evidence type="ECO:0000256" key="3">
    <source>
        <dbReference type="ARBA" id="ARBA00022722"/>
    </source>
</evidence>
<evidence type="ECO:0000256" key="6">
    <source>
        <dbReference type="ARBA" id="ARBA00022801"/>
    </source>
</evidence>
<dbReference type="PROSITE" id="PS01306">
    <property type="entry name" value="UPF0054"/>
    <property type="match status" value="1"/>
</dbReference>
<dbReference type="InterPro" id="IPR023091">
    <property type="entry name" value="MetalPrtase_cat_dom_sf_prd"/>
</dbReference>
<dbReference type="KEGG" id="osg:BST96_11555"/>
<dbReference type="InterPro" id="IPR002036">
    <property type="entry name" value="YbeY"/>
</dbReference>
<dbReference type="NCBIfam" id="TIGR00043">
    <property type="entry name" value="rRNA maturation RNase YbeY"/>
    <property type="match status" value="1"/>
</dbReference>
<feature type="binding site" evidence="8">
    <location>
        <position position="121"/>
    </location>
    <ligand>
        <name>Zn(2+)</name>
        <dbReference type="ChEBI" id="CHEBI:29105"/>
        <note>catalytic</note>
    </ligand>
</feature>
<evidence type="ECO:0000313" key="10">
    <source>
        <dbReference type="Proteomes" id="UP000193450"/>
    </source>
</evidence>
<dbReference type="Gene3D" id="3.40.390.30">
    <property type="entry name" value="Metalloproteases ('zincins'), catalytic domain"/>
    <property type="match status" value="1"/>
</dbReference>
<keyword evidence="4 8" id="KW-0479">Metal-binding</keyword>
<keyword evidence="2 8" id="KW-0690">Ribosome biogenesis</keyword>
<protein>
    <recommendedName>
        <fullName evidence="8">Endoribonuclease YbeY</fullName>
        <ecNumber evidence="8">3.1.-.-</ecNumber>
    </recommendedName>
</protein>
<comment type="function">
    <text evidence="8">Single strand-specific metallo-endoribonuclease involved in late-stage 70S ribosome quality control and in maturation of the 3' terminus of the 16S rRNA.</text>
</comment>
<keyword evidence="7 8" id="KW-0862">Zinc</keyword>
<evidence type="ECO:0000256" key="4">
    <source>
        <dbReference type="ARBA" id="ARBA00022723"/>
    </source>
</evidence>
<keyword evidence="8" id="KW-0698">rRNA processing</keyword>
<dbReference type="PANTHER" id="PTHR46986:SF1">
    <property type="entry name" value="ENDORIBONUCLEASE YBEY, CHLOROPLASTIC"/>
    <property type="match status" value="1"/>
</dbReference>
<dbReference type="RefSeq" id="WP_206045329.1">
    <property type="nucleotide sequence ID" value="NZ_CP019343.1"/>
</dbReference>
<evidence type="ECO:0000256" key="1">
    <source>
        <dbReference type="ARBA" id="ARBA00010875"/>
    </source>
</evidence>
<dbReference type="GO" id="GO:0005737">
    <property type="term" value="C:cytoplasm"/>
    <property type="evidence" value="ECO:0007669"/>
    <property type="project" value="UniProtKB-SubCell"/>
</dbReference>
<reference evidence="9 10" key="1">
    <citation type="submission" date="2016-11" db="EMBL/GenBank/DDBJ databases">
        <title>Trade-off between light-utilization and light-protection in marine flavobacteria.</title>
        <authorList>
            <person name="Kumagai Y."/>
        </authorList>
    </citation>
    <scope>NUCLEOTIDE SEQUENCE [LARGE SCALE GENOMIC DNA]</scope>
    <source>
        <strain evidence="9 10">NBRC 107125</strain>
    </source>
</reference>
<comment type="cofactor">
    <cofactor evidence="8">
        <name>Zn(2+)</name>
        <dbReference type="ChEBI" id="CHEBI:29105"/>
    </cofactor>
    <text evidence="8">Binds 1 zinc ion.</text>
</comment>
<keyword evidence="5 8" id="KW-0255">Endonuclease</keyword>
<dbReference type="GO" id="GO:0004222">
    <property type="term" value="F:metalloendopeptidase activity"/>
    <property type="evidence" value="ECO:0007669"/>
    <property type="project" value="InterPro"/>
</dbReference>
<keyword evidence="10" id="KW-1185">Reference proteome</keyword>
<dbReference type="EMBL" id="CP019343">
    <property type="protein sequence ID" value="ARN74700.1"/>
    <property type="molecule type" value="Genomic_DNA"/>
</dbReference>
<dbReference type="GO" id="GO:0006364">
    <property type="term" value="P:rRNA processing"/>
    <property type="evidence" value="ECO:0007669"/>
    <property type="project" value="UniProtKB-UniRule"/>
</dbReference>
<keyword evidence="3 8" id="KW-0540">Nuclease</keyword>
<feature type="binding site" evidence="8">
    <location>
        <position position="127"/>
    </location>
    <ligand>
        <name>Zn(2+)</name>
        <dbReference type="ChEBI" id="CHEBI:29105"/>
        <note>catalytic</note>
    </ligand>
</feature>
<dbReference type="SUPFAM" id="SSF55486">
    <property type="entry name" value="Metalloproteases ('zincins'), catalytic domain"/>
    <property type="match status" value="1"/>
</dbReference>
<accession>A0A1X9N9G3</accession>
<evidence type="ECO:0000256" key="7">
    <source>
        <dbReference type="ARBA" id="ARBA00022833"/>
    </source>
</evidence>
<name>A0A1X9N9G3_9GAMM</name>
<dbReference type="AlphaFoldDB" id="A0A1X9N9G3"/>
<dbReference type="EC" id="3.1.-.-" evidence="8"/>
<dbReference type="GO" id="GO:0008270">
    <property type="term" value="F:zinc ion binding"/>
    <property type="evidence" value="ECO:0007669"/>
    <property type="project" value="UniProtKB-UniRule"/>
</dbReference>
<dbReference type="GO" id="GO:0004521">
    <property type="term" value="F:RNA endonuclease activity"/>
    <property type="evidence" value="ECO:0007669"/>
    <property type="project" value="UniProtKB-UniRule"/>
</dbReference>
<dbReference type="STRING" id="716816.BST96_11555"/>
<keyword evidence="8" id="KW-0963">Cytoplasm</keyword>
<comment type="similarity">
    <text evidence="1 8">Belongs to the endoribonuclease YbeY family.</text>
</comment>
<sequence>MNISVDLQIAIEDEDQPPPAQIQQWVAAALTEAQQANSQQTPELTIRIVDEAEITTLNRDYRHKDKTTNVLSFPADLPDHIDLPLLGDLVICAAVVRHEAIEQHKNINDHWAHMVIHGTLHLLGYDHIDDDEAEIMEGLEIKALASLQIANPYLEINNNAVNL</sequence>